<sequence length="154" mass="16252">PCCIGPGGALQSIGSDPQTQSFHLGLLGNTEILAVNVAGSSGVVPCGFRPVGRLYGRAVVDGEQQSKCRGLGFSSAVGPLQQRSGCGDEIARPHTARSLLRRGHVEFKGLLHATHSVGRRALADSLMQVARYRFGLLVVGTGVEIRVFKCILLM</sequence>
<organism evidence="1 2">
    <name type="scientific">Polarella glacialis</name>
    <name type="common">Dinoflagellate</name>
    <dbReference type="NCBI Taxonomy" id="89957"/>
    <lineage>
        <taxon>Eukaryota</taxon>
        <taxon>Sar</taxon>
        <taxon>Alveolata</taxon>
        <taxon>Dinophyceae</taxon>
        <taxon>Suessiales</taxon>
        <taxon>Suessiaceae</taxon>
        <taxon>Polarella</taxon>
    </lineage>
</organism>
<evidence type="ECO:0000313" key="1">
    <source>
        <dbReference type="EMBL" id="CAE8640637.1"/>
    </source>
</evidence>
<evidence type="ECO:0000313" key="2">
    <source>
        <dbReference type="Proteomes" id="UP000654075"/>
    </source>
</evidence>
<feature type="non-terminal residue" evidence="1">
    <location>
        <position position="1"/>
    </location>
</feature>
<accession>A0A813HR66</accession>
<protein>
    <submittedName>
        <fullName evidence="1">Uncharacterized protein</fullName>
    </submittedName>
</protein>
<dbReference type="Proteomes" id="UP000654075">
    <property type="component" value="Unassembled WGS sequence"/>
</dbReference>
<gene>
    <name evidence="1" type="ORF">PGLA1383_LOCUS55435</name>
</gene>
<keyword evidence="2" id="KW-1185">Reference proteome</keyword>
<comment type="caution">
    <text evidence="1">The sequence shown here is derived from an EMBL/GenBank/DDBJ whole genome shotgun (WGS) entry which is preliminary data.</text>
</comment>
<dbReference type="EMBL" id="CAJNNV010032649">
    <property type="protein sequence ID" value="CAE8640637.1"/>
    <property type="molecule type" value="Genomic_DNA"/>
</dbReference>
<reference evidence="1" key="1">
    <citation type="submission" date="2021-02" db="EMBL/GenBank/DDBJ databases">
        <authorList>
            <person name="Dougan E. K."/>
            <person name="Rhodes N."/>
            <person name="Thang M."/>
            <person name="Chan C."/>
        </authorList>
    </citation>
    <scope>NUCLEOTIDE SEQUENCE</scope>
</reference>
<dbReference type="AlphaFoldDB" id="A0A813HR66"/>
<name>A0A813HR66_POLGL</name>
<proteinExistence type="predicted"/>